<dbReference type="Proteomes" id="UP000035680">
    <property type="component" value="Unassembled WGS sequence"/>
</dbReference>
<proteinExistence type="inferred from homology"/>
<keyword evidence="10" id="KW-1185">Reference proteome</keyword>
<name>A0A0K0F6S8_STRVS</name>
<keyword evidence="8" id="KW-0539">Nucleus</keyword>
<evidence type="ECO:0000256" key="7">
    <source>
        <dbReference type="ARBA" id="ARBA00023163"/>
    </source>
</evidence>
<organism evidence="10 11">
    <name type="scientific">Strongyloides venezuelensis</name>
    <name type="common">Threadworm</name>
    <dbReference type="NCBI Taxonomy" id="75913"/>
    <lineage>
        <taxon>Eukaryota</taxon>
        <taxon>Metazoa</taxon>
        <taxon>Ecdysozoa</taxon>
        <taxon>Nematoda</taxon>
        <taxon>Chromadorea</taxon>
        <taxon>Rhabditida</taxon>
        <taxon>Tylenchina</taxon>
        <taxon>Panagrolaimomorpha</taxon>
        <taxon>Strongyloidoidea</taxon>
        <taxon>Strongyloididae</taxon>
        <taxon>Strongyloides</taxon>
    </lineage>
</organism>
<comment type="similarity">
    <text evidence="2">Belongs to the AXUD1 family.</text>
</comment>
<evidence type="ECO:0000256" key="1">
    <source>
        <dbReference type="ARBA" id="ARBA00004123"/>
    </source>
</evidence>
<evidence type="ECO:0000256" key="6">
    <source>
        <dbReference type="ARBA" id="ARBA00023159"/>
    </source>
</evidence>
<dbReference type="AlphaFoldDB" id="A0A0K0F6S8"/>
<keyword evidence="6" id="KW-0010">Activator</keyword>
<dbReference type="GO" id="GO:0005634">
    <property type="term" value="C:nucleus"/>
    <property type="evidence" value="ECO:0007669"/>
    <property type="project" value="UniProtKB-SubCell"/>
</dbReference>
<evidence type="ECO:0000256" key="2">
    <source>
        <dbReference type="ARBA" id="ARBA00008548"/>
    </source>
</evidence>
<dbReference type="WBParaSite" id="SVE_0452400.1">
    <property type="protein sequence ID" value="SVE_0452400.1"/>
    <property type="gene ID" value="SVE_0452400"/>
</dbReference>
<evidence type="ECO:0000256" key="3">
    <source>
        <dbReference type="ARBA" id="ARBA00022703"/>
    </source>
</evidence>
<dbReference type="GO" id="GO:0043565">
    <property type="term" value="F:sequence-specific DNA binding"/>
    <property type="evidence" value="ECO:0007669"/>
    <property type="project" value="TreeGrafter"/>
</dbReference>
<keyword evidence="4" id="KW-0805">Transcription regulation</keyword>
<evidence type="ECO:0000313" key="11">
    <source>
        <dbReference type="WBParaSite" id="SVE_0452400.1"/>
    </source>
</evidence>
<dbReference type="GO" id="GO:0006915">
    <property type="term" value="P:apoptotic process"/>
    <property type="evidence" value="ECO:0007669"/>
    <property type="project" value="UniProtKB-KW"/>
</dbReference>
<dbReference type="PANTHER" id="PTHR13580">
    <property type="entry name" value="TGF-BETA INDUCED APOPTOSIS PROTEIN"/>
    <property type="match status" value="1"/>
</dbReference>
<comment type="subcellular location">
    <subcellularLocation>
        <location evidence="1">Nucleus</location>
    </subcellularLocation>
</comment>
<evidence type="ECO:0000256" key="4">
    <source>
        <dbReference type="ARBA" id="ARBA00023015"/>
    </source>
</evidence>
<sequence>MMSFAEDVIVDSSAQSEIKNILNDLLVSVDRMSIKNIPGKSCLKRRLNNDDDSSTKTFQTPSKSPKIEKRVTFSKLVVFWFERTQGKCSIPTFGGLPLGMGQKDCGVSEFKDFKSFENYMRRHKVKLNKQRWQRFSATQSELKTSRTRRRITTSIICDGDDYSDSNSIDKRIADDEMRRYTTDTKSFIRMPSNVRRNIFEGLKVEIDEEDEKDTHTIRENRKSVGCDCVDGICSPMTCTCSINGIQCYIDVYGNPTCSCSKEKCRNPEGIVEYKEDVVRCHYDFIKDKEILLNEIEVCYDEEKKKELSEKLQNLTREYALKMLQLKQSPIKEPLYTPPKQMSFEVQISAHDFLFDSKIQCNDDGDNELRHFSKMPSLIANQS</sequence>
<dbReference type="PANTHER" id="PTHR13580:SF9">
    <property type="entry name" value="AXIN1 UP-REGULATED 1, ISOFORM A"/>
    <property type="match status" value="1"/>
</dbReference>
<reference evidence="11" key="2">
    <citation type="submission" date="2015-08" db="UniProtKB">
        <authorList>
            <consortium name="WormBaseParasite"/>
        </authorList>
    </citation>
    <scope>IDENTIFICATION</scope>
</reference>
<keyword evidence="3" id="KW-0053">Apoptosis</keyword>
<keyword evidence="5" id="KW-0238">DNA-binding</keyword>
<dbReference type="InterPro" id="IPR031972">
    <property type="entry name" value="CSRNP_N"/>
</dbReference>
<reference evidence="10" key="1">
    <citation type="submission" date="2014-07" db="EMBL/GenBank/DDBJ databases">
        <authorList>
            <person name="Martin A.A"/>
            <person name="De Silva N."/>
        </authorList>
    </citation>
    <scope>NUCLEOTIDE SEQUENCE</scope>
</reference>
<keyword evidence="7" id="KW-0804">Transcription</keyword>
<dbReference type="InterPro" id="IPR023260">
    <property type="entry name" value="Cys/Ser-rich_nuc_prot"/>
</dbReference>
<evidence type="ECO:0000259" key="9">
    <source>
        <dbReference type="Pfam" id="PF16019"/>
    </source>
</evidence>
<protein>
    <submittedName>
        <fullName evidence="11">Axud1 (inferred by orthology to a D. melanogaster protein)</fullName>
    </submittedName>
</protein>
<evidence type="ECO:0000256" key="5">
    <source>
        <dbReference type="ARBA" id="ARBA00023125"/>
    </source>
</evidence>
<dbReference type="Pfam" id="PF16019">
    <property type="entry name" value="CSRNP_N"/>
    <property type="match status" value="1"/>
</dbReference>
<dbReference type="GO" id="GO:0000981">
    <property type="term" value="F:DNA-binding transcription factor activity, RNA polymerase II-specific"/>
    <property type="evidence" value="ECO:0007669"/>
    <property type="project" value="TreeGrafter"/>
</dbReference>
<evidence type="ECO:0000256" key="8">
    <source>
        <dbReference type="ARBA" id="ARBA00023242"/>
    </source>
</evidence>
<feature type="domain" description="Cysteine/serine-rich nuclear protein N-terminal" evidence="9">
    <location>
        <begin position="68"/>
        <end position="282"/>
    </location>
</feature>
<evidence type="ECO:0000313" key="10">
    <source>
        <dbReference type="Proteomes" id="UP000035680"/>
    </source>
</evidence>
<dbReference type="PRINTS" id="PR02031">
    <property type="entry name" value="CYSSERRICHNP"/>
</dbReference>
<accession>A0A0K0F6S8</accession>